<sequence>MQRRGTIKYPTPFRNLWKRMEEHTKYCRNHTLPVGAPAQWECRCYSKPKKICGALLEQRWLFPWIFILLAVNSRSICVYAQKTRKYLLQNVLNGCPSSLEKVSKICQISIR</sequence>
<dbReference type="EMBL" id="MU150306">
    <property type="protein sequence ID" value="KAF9460028.1"/>
    <property type="molecule type" value="Genomic_DNA"/>
</dbReference>
<dbReference type="AlphaFoldDB" id="A0A9P6CGK4"/>
<keyword evidence="2" id="KW-1185">Reference proteome</keyword>
<gene>
    <name evidence="1" type="ORF">BDZ94DRAFT_1266941</name>
</gene>
<organism evidence="1 2">
    <name type="scientific">Collybia nuda</name>
    <dbReference type="NCBI Taxonomy" id="64659"/>
    <lineage>
        <taxon>Eukaryota</taxon>
        <taxon>Fungi</taxon>
        <taxon>Dikarya</taxon>
        <taxon>Basidiomycota</taxon>
        <taxon>Agaricomycotina</taxon>
        <taxon>Agaricomycetes</taxon>
        <taxon>Agaricomycetidae</taxon>
        <taxon>Agaricales</taxon>
        <taxon>Tricholomatineae</taxon>
        <taxon>Clitocybaceae</taxon>
        <taxon>Collybia</taxon>
    </lineage>
</organism>
<accession>A0A9P6CGK4</accession>
<comment type="caution">
    <text evidence="1">The sequence shown here is derived from an EMBL/GenBank/DDBJ whole genome shotgun (WGS) entry which is preliminary data.</text>
</comment>
<evidence type="ECO:0000313" key="2">
    <source>
        <dbReference type="Proteomes" id="UP000807353"/>
    </source>
</evidence>
<dbReference type="Proteomes" id="UP000807353">
    <property type="component" value="Unassembled WGS sequence"/>
</dbReference>
<reference evidence="1" key="1">
    <citation type="submission" date="2020-11" db="EMBL/GenBank/DDBJ databases">
        <authorList>
            <consortium name="DOE Joint Genome Institute"/>
            <person name="Ahrendt S."/>
            <person name="Riley R."/>
            <person name="Andreopoulos W."/>
            <person name="Labutti K."/>
            <person name="Pangilinan J."/>
            <person name="Ruiz-Duenas F.J."/>
            <person name="Barrasa J.M."/>
            <person name="Sanchez-Garcia M."/>
            <person name="Camarero S."/>
            <person name="Miyauchi S."/>
            <person name="Serrano A."/>
            <person name="Linde D."/>
            <person name="Babiker R."/>
            <person name="Drula E."/>
            <person name="Ayuso-Fernandez I."/>
            <person name="Pacheco R."/>
            <person name="Padilla G."/>
            <person name="Ferreira P."/>
            <person name="Barriuso J."/>
            <person name="Kellner H."/>
            <person name="Castanera R."/>
            <person name="Alfaro M."/>
            <person name="Ramirez L."/>
            <person name="Pisabarro A.G."/>
            <person name="Kuo A."/>
            <person name="Tritt A."/>
            <person name="Lipzen A."/>
            <person name="He G."/>
            <person name="Yan M."/>
            <person name="Ng V."/>
            <person name="Cullen D."/>
            <person name="Martin F."/>
            <person name="Rosso M.-N."/>
            <person name="Henrissat B."/>
            <person name="Hibbett D."/>
            <person name="Martinez A.T."/>
            <person name="Grigoriev I.V."/>
        </authorList>
    </citation>
    <scope>NUCLEOTIDE SEQUENCE</scope>
    <source>
        <strain evidence="1">CBS 247.69</strain>
    </source>
</reference>
<name>A0A9P6CGK4_9AGAR</name>
<proteinExistence type="predicted"/>
<evidence type="ECO:0000313" key="1">
    <source>
        <dbReference type="EMBL" id="KAF9460028.1"/>
    </source>
</evidence>
<protein>
    <submittedName>
        <fullName evidence="1">Uncharacterized protein</fullName>
    </submittedName>
</protein>